<dbReference type="InterPro" id="IPR003599">
    <property type="entry name" value="Ig_sub"/>
</dbReference>
<dbReference type="InterPro" id="IPR007110">
    <property type="entry name" value="Ig-like_dom"/>
</dbReference>
<dbReference type="InterPro" id="IPR036179">
    <property type="entry name" value="Ig-like_dom_sf"/>
</dbReference>
<dbReference type="SMART" id="SM00408">
    <property type="entry name" value="IGc2"/>
    <property type="match status" value="1"/>
</dbReference>
<keyword evidence="3" id="KW-1185">Reference proteome</keyword>
<dbReference type="SUPFAM" id="SSF49842">
    <property type="entry name" value="TNF-like"/>
    <property type="match status" value="1"/>
</dbReference>
<accession>A0A9X0CDK4</accession>
<proteinExistence type="predicted"/>
<dbReference type="SUPFAM" id="SSF48726">
    <property type="entry name" value="Immunoglobulin"/>
    <property type="match status" value="1"/>
</dbReference>
<dbReference type="InterPro" id="IPR003598">
    <property type="entry name" value="Ig_sub2"/>
</dbReference>
<dbReference type="Gene3D" id="2.60.120.40">
    <property type="match status" value="2"/>
</dbReference>
<dbReference type="Gene3D" id="2.60.40.10">
    <property type="entry name" value="Immunoglobulins"/>
    <property type="match status" value="1"/>
</dbReference>
<dbReference type="EMBL" id="MU827850">
    <property type="protein sequence ID" value="KAJ7318647.1"/>
    <property type="molecule type" value="Genomic_DNA"/>
</dbReference>
<dbReference type="Proteomes" id="UP001163046">
    <property type="component" value="Unassembled WGS sequence"/>
</dbReference>
<sequence length="469" mass="50876">MSTGGGQLAYIKNNIFNPNPTLPCDKGDFTAPLSGTYLMSVMFTLKGNASDNVTTCVGIRKCGECYIEVTNTVRQYSNTFGFVGLVDLEKGQLISTCLKSKDQAFSIKTGTRSVQFLSVVELNRTVQLKHRSVGLSSSGWHELVEWETRSGKSLQKSVPVKENGLYILSTNLHLEVDEESLVGVKLEATGSSNRDVLSILSNSEADSTVTYSVAVVARLNASEEIAVSVYSNSQYASTSNTTFFAALVTKKTNILVYHCDLKQVDTTVENGGKVSSIGKALTHSVCLQTRILVELLLSVNGDTINTNGLKATKGVTDGLSVVLSLSETAYLEPWQTLYLMIRSTGVGAFEVVNGSTFSVALIEETKYYKTVATNITHFDNGPRVIRHPPPSVSLGDDLGLNVSWTCDAVAKGNVAYNWLKNDQIITSSRDLSLENVQLSDSGQYVCLAEYDSIKVFSQAAELHVFDTIP</sequence>
<comment type="caution">
    <text evidence="2">The sequence shown here is derived from an EMBL/GenBank/DDBJ whole genome shotgun (WGS) entry which is preliminary data.</text>
</comment>
<dbReference type="InterPro" id="IPR013783">
    <property type="entry name" value="Ig-like_fold"/>
</dbReference>
<dbReference type="Pfam" id="PF13895">
    <property type="entry name" value="Ig_2"/>
    <property type="match status" value="1"/>
</dbReference>
<dbReference type="PROSITE" id="PS50835">
    <property type="entry name" value="IG_LIKE"/>
    <property type="match status" value="1"/>
</dbReference>
<evidence type="ECO:0000313" key="2">
    <source>
        <dbReference type="EMBL" id="KAJ7318647.1"/>
    </source>
</evidence>
<gene>
    <name evidence="2" type="ORF">OS493_037588</name>
</gene>
<protein>
    <recommendedName>
        <fullName evidence="1">Ig-like domain-containing protein</fullName>
    </recommendedName>
</protein>
<organism evidence="2 3">
    <name type="scientific">Desmophyllum pertusum</name>
    <dbReference type="NCBI Taxonomy" id="174260"/>
    <lineage>
        <taxon>Eukaryota</taxon>
        <taxon>Metazoa</taxon>
        <taxon>Cnidaria</taxon>
        <taxon>Anthozoa</taxon>
        <taxon>Hexacorallia</taxon>
        <taxon>Scleractinia</taxon>
        <taxon>Caryophylliina</taxon>
        <taxon>Caryophylliidae</taxon>
        <taxon>Desmophyllum</taxon>
    </lineage>
</organism>
<dbReference type="AlphaFoldDB" id="A0A9X0CDK4"/>
<evidence type="ECO:0000259" key="1">
    <source>
        <dbReference type="PROSITE" id="PS50835"/>
    </source>
</evidence>
<dbReference type="InterPro" id="IPR008983">
    <property type="entry name" value="Tumour_necrosis_fac-like_dom"/>
</dbReference>
<evidence type="ECO:0000313" key="3">
    <source>
        <dbReference type="Proteomes" id="UP001163046"/>
    </source>
</evidence>
<name>A0A9X0CDK4_9CNID</name>
<feature type="domain" description="Ig-like" evidence="1">
    <location>
        <begin position="382"/>
        <end position="463"/>
    </location>
</feature>
<dbReference type="OrthoDB" id="6159398at2759"/>
<dbReference type="SMART" id="SM00409">
    <property type="entry name" value="IG"/>
    <property type="match status" value="1"/>
</dbReference>
<reference evidence="2" key="1">
    <citation type="submission" date="2023-01" db="EMBL/GenBank/DDBJ databases">
        <title>Genome assembly of the deep-sea coral Lophelia pertusa.</title>
        <authorList>
            <person name="Herrera S."/>
            <person name="Cordes E."/>
        </authorList>
    </citation>
    <scope>NUCLEOTIDE SEQUENCE</scope>
    <source>
        <strain evidence="2">USNM1676648</strain>
        <tissue evidence="2">Polyp</tissue>
    </source>
</reference>